<dbReference type="Gene3D" id="1.20.5.1700">
    <property type="match status" value="1"/>
</dbReference>
<keyword evidence="3" id="KW-0963">Cytoplasm</keyword>
<evidence type="ECO:0000256" key="7">
    <source>
        <dbReference type="SAM" id="Coils"/>
    </source>
</evidence>
<dbReference type="GO" id="GO:0007097">
    <property type="term" value="P:nuclear migration"/>
    <property type="evidence" value="ECO:0007669"/>
    <property type="project" value="TreeGrafter"/>
</dbReference>
<comment type="similarity">
    <text evidence="2">Belongs to the TACC family.</text>
</comment>
<name>A0A5E4R4D8_9NEOP</name>
<dbReference type="Proteomes" id="UP000324832">
    <property type="component" value="Unassembled WGS sequence"/>
</dbReference>
<dbReference type="GO" id="GO:0007052">
    <property type="term" value="P:mitotic spindle organization"/>
    <property type="evidence" value="ECO:0007669"/>
    <property type="project" value="InterPro"/>
</dbReference>
<dbReference type="Pfam" id="PF05010">
    <property type="entry name" value="TACC_C"/>
    <property type="match status" value="1"/>
</dbReference>
<evidence type="ECO:0000256" key="3">
    <source>
        <dbReference type="ARBA" id="ARBA00022490"/>
    </source>
</evidence>
<keyword evidence="5 7" id="KW-0175">Coiled coil</keyword>
<feature type="compositionally biased region" description="Polar residues" evidence="8">
    <location>
        <begin position="151"/>
        <end position="162"/>
    </location>
</feature>
<feature type="coiled-coil region" evidence="7">
    <location>
        <begin position="1688"/>
        <end position="1758"/>
    </location>
</feature>
<proteinExistence type="inferred from homology"/>
<feature type="region of interest" description="Disordered" evidence="8">
    <location>
        <begin position="148"/>
        <end position="181"/>
    </location>
</feature>
<evidence type="ECO:0000256" key="2">
    <source>
        <dbReference type="ARBA" id="ARBA00009423"/>
    </source>
</evidence>
<protein>
    <recommendedName>
        <fullName evidence="9">Transforming acidic coiled-coil-containing protein C-terminal domain-containing protein</fullName>
    </recommendedName>
</protein>
<dbReference type="GO" id="GO:0005737">
    <property type="term" value="C:cytoplasm"/>
    <property type="evidence" value="ECO:0007669"/>
    <property type="project" value="TreeGrafter"/>
</dbReference>
<gene>
    <name evidence="10" type="ORF">LSINAPIS_LOCUS14129</name>
</gene>
<organism evidence="10 11">
    <name type="scientific">Leptidea sinapis</name>
    <dbReference type="NCBI Taxonomy" id="189913"/>
    <lineage>
        <taxon>Eukaryota</taxon>
        <taxon>Metazoa</taxon>
        <taxon>Ecdysozoa</taxon>
        <taxon>Arthropoda</taxon>
        <taxon>Hexapoda</taxon>
        <taxon>Insecta</taxon>
        <taxon>Pterygota</taxon>
        <taxon>Neoptera</taxon>
        <taxon>Endopterygota</taxon>
        <taxon>Lepidoptera</taxon>
        <taxon>Glossata</taxon>
        <taxon>Ditrysia</taxon>
        <taxon>Papilionoidea</taxon>
        <taxon>Pieridae</taxon>
        <taxon>Dismorphiinae</taxon>
        <taxon>Leptidea</taxon>
    </lineage>
</organism>
<accession>A0A5E4R4D8</accession>
<dbReference type="PANTHER" id="PTHR13924">
    <property type="entry name" value="TRANSFORMING ACIDIC COILED-COIL CONTAINING PROTEIN 1/2"/>
    <property type="match status" value="1"/>
</dbReference>
<evidence type="ECO:0000256" key="1">
    <source>
        <dbReference type="ARBA" id="ARBA00004245"/>
    </source>
</evidence>
<dbReference type="GO" id="GO:0005856">
    <property type="term" value="C:cytoskeleton"/>
    <property type="evidence" value="ECO:0007669"/>
    <property type="project" value="UniProtKB-SubCell"/>
</dbReference>
<keyword evidence="11" id="KW-1185">Reference proteome</keyword>
<evidence type="ECO:0000256" key="4">
    <source>
        <dbReference type="ARBA" id="ARBA00022553"/>
    </source>
</evidence>
<feature type="coiled-coil region" evidence="7">
    <location>
        <begin position="1544"/>
        <end position="1645"/>
    </location>
</feature>
<feature type="domain" description="Transforming acidic coiled-coil-containing protein C-terminal" evidence="9">
    <location>
        <begin position="1574"/>
        <end position="1760"/>
    </location>
</feature>
<evidence type="ECO:0000259" key="9">
    <source>
        <dbReference type="Pfam" id="PF05010"/>
    </source>
</evidence>
<evidence type="ECO:0000256" key="6">
    <source>
        <dbReference type="ARBA" id="ARBA00023212"/>
    </source>
</evidence>
<evidence type="ECO:0000256" key="8">
    <source>
        <dbReference type="SAM" id="MobiDB-lite"/>
    </source>
</evidence>
<comment type="subcellular location">
    <subcellularLocation>
        <location evidence="1">Cytoplasm</location>
        <location evidence="1">Cytoskeleton</location>
    </subcellularLocation>
</comment>
<dbReference type="InterPro" id="IPR039915">
    <property type="entry name" value="TACC"/>
</dbReference>
<evidence type="ECO:0000313" key="10">
    <source>
        <dbReference type="EMBL" id="VVD04362.1"/>
    </source>
</evidence>
<evidence type="ECO:0000256" key="5">
    <source>
        <dbReference type="ARBA" id="ARBA00023054"/>
    </source>
</evidence>
<dbReference type="EMBL" id="FZQP02006859">
    <property type="protein sequence ID" value="VVD04362.1"/>
    <property type="molecule type" value="Genomic_DNA"/>
</dbReference>
<sequence length="1822" mass="205682">MGEVEPMDVDSLEDYFDNKENTFHLNNNPRALAVEKFDDLDASEFNMKLRYSVTPASSPMSKSYTANSIDNKNNEDQLNDVNISQNLTHSLNSTLTQDITRSHKSLLPLQAISSEEIVDINRSTSVRQILDTTQNKNETIILKTSEDIEENTSLPSTSSSFAHTPEATTPLREAPKQESTSPIMRGLKSVLSMFKTSQNTSTTPTESDNQQTEVEPININTCTHNILASTPISNKINTSKQKSQLKESVCFKDDFERELEWKENSESEIFFKEERIPVHKLFPILTTSPEKVSNICANNNINRTVEHMDISLNESVKDCTVTDQVKILINDDNKLVESDSEFVDCEITNNKSDYLDVSTNKSHDSIVKSDCIQNNIKILKEKGSKNTDDTDINKEETAIFAHYSTLDGNKVIKSEDNEEAKDKDTDINEKETAIFAQYSTLDGNKVIEESKKKDIANNAICCDRSEQSNKIILKGEEEKDTAINIEETAAPLKCCKKLSIFNEISLGKEQCSDFLTTMNNEDLLMQDTEITTINNSEIGIDGAGNQDIFDFKCIDIENNKGISDVLALDSVMDCNTINLMKTEKTSNPDVSKSSLIQAAENNESNLTFNVLINPTSTHKIVQFNATTNSTVITNLGKKCDTHTSDEHYNTVNEDKNNEKNVKETTLANSDTHVSAVNSTSISIEKCSVVNEDSKDIIMQDTTIINNQMLHKTSYINLNNGNSENVYISETKMQNDILHKEVIEIENNKTEPVDDTCDSSTDFNTINVTKYDDTVREDIDEHPQLLINSSISIQKEQCPNVGKANVYDQQIDMECMIKSCKLKESCDIGINEINKINILSEKMDDNNSEINKKGTIDCNINDNSNKDSISGGNEDAKSKLNQTSSFDGIVIDKVQCSDLVANDNEYVQDMCMHSIKIVNDSLKLHETSNIECKNENKNISEETPCKQINIIQEHLSKENQKVRLMNNFEENGENNDIKDKIEKSKTEIEIPTCVSSSYDNSCNVFIIDKSKTEEIVNATSLLEATVDKETANQQAITVRHISSDQNQHNQDNVATNIQEFQIGMNSPGLDDISGSCYNNKDIMTVNQEKEAKITKNTHIDTTIIDSKSNSNSFRNEAVDTEALPHLEISKEEDCIKQHEGDHNDDICNNIYYATDEMNCSAKAEKISECYYDTENKGNDSYVLGNLEKVESKDDIYLNISSKKLNECVNNVTFNSESIASGNSDSMHDTKCLELEQNIKEHCKNTFNLPELNNTITLNPFETKSKICESPPSNYNMFVPIQENTFDVDLNRTTEIKYDEGNKDTLTENTIILNESLLKLNNESNSDNLEVHTEDEDTIEGPFLDEFETAIITKTGDHNIKNEDMIDFDELPAQENNDNEIFIDAETFEFLLNQNKRNVVVDSGKESLFLKFDPLFAKRESIVSLNKLQNTSKKATQVAHEVISQEKTLSSSCSANLHVEPIDIIEDANFNNSCKPTMIVNPAIKSAVSKIPTTPIRSNRLSLTCTSPAMAVVDQLLSLSGVADISDQDLTMHERNPEQSQIANTLTSLREMLQNKEVEVGNLRTESRDLQDRLQELKSQVNNRKHECEAKFRNLIKTKEKLEETTELNKEKAKIVEEYEKTFASLVSELEQNRKCIAEERGKLIKERDEQRGHLSNIDYSYNDLVTKFDRSKQIILHMKNNEETYLKSVEEFDENILKMQNNYDLLKQHAASKLNQANLELEKMNKVHEAEVAKLNAMVKMEELRIRTLEKTLAQKTTETASSIFKTFFNKVDSISATPRTYKRVIVLGNKLPWDGCQFTAGILKSPKLKYALVLALQQMLDQ</sequence>
<keyword evidence="6" id="KW-0206">Cytoskeleton</keyword>
<dbReference type="PANTHER" id="PTHR13924:SF10">
    <property type="entry name" value="TRANSFORMING ACIDIC COILED-COIL PROTEIN, ISOFORM K"/>
    <property type="match status" value="1"/>
</dbReference>
<reference evidence="10 11" key="1">
    <citation type="submission" date="2017-07" db="EMBL/GenBank/DDBJ databases">
        <authorList>
            <person name="Talla V."/>
            <person name="Backstrom N."/>
        </authorList>
    </citation>
    <scope>NUCLEOTIDE SEQUENCE [LARGE SCALE GENOMIC DNA]</scope>
</reference>
<evidence type="ECO:0000313" key="11">
    <source>
        <dbReference type="Proteomes" id="UP000324832"/>
    </source>
</evidence>
<keyword evidence="4" id="KW-0597">Phosphoprotein</keyword>
<dbReference type="InterPro" id="IPR007707">
    <property type="entry name" value="TACC_C"/>
</dbReference>